<dbReference type="PANTHER" id="PTHR16305">
    <property type="entry name" value="TESTICULAR SOLUBLE ADENYLYL CYCLASE"/>
    <property type="match status" value="1"/>
</dbReference>
<keyword evidence="2" id="KW-0067">ATP-binding</keyword>
<dbReference type="SUPFAM" id="SSF48452">
    <property type="entry name" value="TPR-like"/>
    <property type="match status" value="1"/>
</dbReference>
<dbReference type="RefSeq" id="WP_194697810.1">
    <property type="nucleotide sequence ID" value="NZ_JADKPO010000029.1"/>
</dbReference>
<dbReference type="GO" id="GO:0005524">
    <property type="term" value="F:ATP binding"/>
    <property type="evidence" value="ECO:0007669"/>
    <property type="project" value="UniProtKB-KW"/>
</dbReference>
<name>A0A930YJY5_9ACTN</name>
<dbReference type="InterPro" id="IPR027417">
    <property type="entry name" value="P-loop_NTPase"/>
</dbReference>
<reference evidence="4" key="1">
    <citation type="submission" date="2020-11" db="EMBL/GenBank/DDBJ databases">
        <title>Nocardioides cynanchi sp. nov., isolated from soil of rhizosphere of Cynanchum wilfordii.</title>
        <authorList>
            <person name="Lee J.-S."/>
            <person name="Suh M.K."/>
            <person name="Kim J.-S."/>
        </authorList>
    </citation>
    <scope>NUCLEOTIDE SEQUENCE</scope>
    <source>
        <strain evidence="4">KCTC 19276</strain>
    </source>
</reference>
<dbReference type="GO" id="GO:0005737">
    <property type="term" value="C:cytoplasm"/>
    <property type="evidence" value="ECO:0007669"/>
    <property type="project" value="TreeGrafter"/>
</dbReference>
<evidence type="ECO:0000256" key="1">
    <source>
        <dbReference type="ARBA" id="ARBA00022741"/>
    </source>
</evidence>
<evidence type="ECO:0000256" key="2">
    <source>
        <dbReference type="ARBA" id="ARBA00022840"/>
    </source>
</evidence>
<dbReference type="AlphaFoldDB" id="A0A930YJY5"/>
<dbReference type="SUPFAM" id="SSF52540">
    <property type="entry name" value="P-loop containing nucleoside triphosphate hydrolases"/>
    <property type="match status" value="1"/>
</dbReference>
<dbReference type="InterPro" id="IPR041664">
    <property type="entry name" value="AAA_16"/>
</dbReference>
<dbReference type="PROSITE" id="PS50043">
    <property type="entry name" value="HTH_LUXR_2"/>
    <property type="match status" value="1"/>
</dbReference>
<gene>
    <name evidence="4" type="ORF">ISU10_17990</name>
</gene>
<dbReference type="Gene3D" id="1.25.40.10">
    <property type="entry name" value="Tetratricopeptide repeat domain"/>
    <property type="match status" value="1"/>
</dbReference>
<evidence type="ECO:0000313" key="5">
    <source>
        <dbReference type="Proteomes" id="UP000660668"/>
    </source>
</evidence>
<evidence type="ECO:0000313" key="4">
    <source>
        <dbReference type="EMBL" id="MBF4769663.1"/>
    </source>
</evidence>
<organism evidence="4 5">
    <name type="scientific">Nocardioides agariphilus</name>
    <dbReference type="NCBI Taxonomy" id="433664"/>
    <lineage>
        <taxon>Bacteria</taxon>
        <taxon>Bacillati</taxon>
        <taxon>Actinomycetota</taxon>
        <taxon>Actinomycetes</taxon>
        <taxon>Propionibacteriales</taxon>
        <taxon>Nocardioidaceae</taxon>
        <taxon>Nocardioides</taxon>
    </lineage>
</organism>
<dbReference type="EMBL" id="JADKPO010000029">
    <property type="protein sequence ID" value="MBF4769663.1"/>
    <property type="molecule type" value="Genomic_DNA"/>
</dbReference>
<accession>A0A930YJY5</accession>
<dbReference type="Pfam" id="PF00196">
    <property type="entry name" value="GerE"/>
    <property type="match status" value="1"/>
</dbReference>
<evidence type="ECO:0000259" key="3">
    <source>
        <dbReference type="PROSITE" id="PS50043"/>
    </source>
</evidence>
<sequence>MPSADELVGRDAELALTAAEVGRLSEGRAAVLAIEGEAGIGKTRLVQSIVDDARSRGMAVFCGRAHPFERTRPFGVVAAALGVSARSPDPRSAAIGALLAGQGAGAPGVVGDIQYRVVEEMVDLVETACAERPGLLVAEDIHWADTASLLTISLIVRQLSLVPLLTVVTTRPSPLPGEVIRLFDDLAAGGGRTLRLQPLKSDDVAVLASHVLGAAPGPRLTAMLAKAGGNPLWATAMLRSLVDEGVLRRASDQIDVTSSELPASLSELVARRLRDLPRPTLDLLQVTAVLGDAVSLRDVAAVARRPAADVVGQLSEAFDAQLLDEVDERVVFRHQLVHDAIYQQVPVSARRLLHREAAVALMAAGADRLEVADHLMLGAERGDERAVGWLRDAAREASGQAPLVTLELLRRAEALLSGGHRDADLVSAEVVQALLRAGGVAEASARAEAVLARQHAPEVDTPLRVALVGALALQNRADELTSVVEASFAAPDRLRPADQVLMLAQQSWALTYTGAPRAGESGAARALAIAEQASDAAMSVWALTALMVAVGRQGRFDEALTHARRAAALAADSPDTRSLPLQPKFFLGLALFDCDLVGEARAAFRAALDDEFGSAWWLSDTLMADAQASFAIGEWDDALPGLIAGGQAAQEKGNELLTSQSLAYRTIIATARGDLRAARELADGLTGPLEGEQLSYNAGVLAFAAAGMKASEGDRQGAFDLLVRCWRFDAARDSRFYHRFLAPDLVRLSLALGNRDVAAEVADSVAAGVALAPEVPTVRSLALRCRGLVDGDVEALIEAAAHARRAPLLLEHAGACEDAASLLAQGGWRDEAATLLSEALTRYEAAGADAWAGRVRAELRSLGAHPGARGSRSRPAEGWDSLTATERAVSLLVSEGLTNGAVARRMYISPHTVNTHLRHVFAKLGVSNRVALATVVHHSIE</sequence>
<dbReference type="Pfam" id="PF13191">
    <property type="entry name" value="AAA_16"/>
    <property type="match status" value="1"/>
</dbReference>
<keyword evidence="1" id="KW-0547">Nucleotide-binding</keyword>
<comment type="caution">
    <text evidence="4">The sequence shown here is derived from an EMBL/GenBank/DDBJ whole genome shotgun (WGS) entry which is preliminary data.</text>
</comment>
<dbReference type="GO" id="GO:0003677">
    <property type="term" value="F:DNA binding"/>
    <property type="evidence" value="ECO:0007669"/>
    <property type="project" value="InterPro"/>
</dbReference>
<dbReference type="SUPFAM" id="SSF46894">
    <property type="entry name" value="C-terminal effector domain of the bipartite response regulators"/>
    <property type="match status" value="1"/>
</dbReference>
<dbReference type="Proteomes" id="UP000660668">
    <property type="component" value="Unassembled WGS sequence"/>
</dbReference>
<dbReference type="Gene3D" id="1.10.10.10">
    <property type="entry name" value="Winged helix-like DNA-binding domain superfamily/Winged helix DNA-binding domain"/>
    <property type="match status" value="1"/>
</dbReference>
<dbReference type="InterPro" id="IPR000792">
    <property type="entry name" value="Tscrpt_reg_LuxR_C"/>
</dbReference>
<dbReference type="PRINTS" id="PR00038">
    <property type="entry name" value="HTHLUXR"/>
</dbReference>
<dbReference type="GO" id="GO:0004016">
    <property type="term" value="F:adenylate cyclase activity"/>
    <property type="evidence" value="ECO:0007669"/>
    <property type="project" value="TreeGrafter"/>
</dbReference>
<keyword evidence="5" id="KW-1185">Reference proteome</keyword>
<protein>
    <submittedName>
        <fullName evidence="4">AAA family ATPase</fullName>
    </submittedName>
</protein>
<dbReference type="SMART" id="SM00421">
    <property type="entry name" value="HTH_LUXR"/>
    <property type="match status" value="1"/>
</dbReference>
<feature type="domain" description="HTH luxR-type" evidence="3">
    <location>
        <begin position="875"/>
        <end position="940"/>
    </location>
</feature>
<dbReference type="InterPro" id="IPR016032">
    <property type="entry name" value="Sig_transdc_resp-reg_C-effctor"/>
</dbReference>
<dbReference type="InterPro" id="IPR011990">
    <property type="entry name" value="TPR-like_helical_dom_sf"/>
</dbReference>
<dbReference type="CDD" id="cd06170">
    <property type="entry name" value="LuxR_C_like"/>
    <property type="match status" value="1"/>
</dbReference>
<dbReference type="InterPro" id="IPR036388">
    <property type="entry name" value="WH-like_DNA-bd_sf"/>
</dbReference>
<dbReference type="PANTHER" id="PTHR16305:SF35">
    <property type="entry name" value="TRANSCRIPTIONAL ACTIVATOR DOMAIN"/>
    <property type="match status" value="1"/>
</dbReference>
<dbReference type="PROSITE" id="PS00622">
    <property type="entry name" value="HTH_LUXR_1"/>
    <property type="match status" value="1"/>
</dbReference>
<proteinExistence type="predicted"/>
<dbReference type="GO" id="GO:0006355">
    <property type="term" value="P:regulation of DNA-templated transcription"/>
    <property type="evidence" value="ECO:0007669"/>
    <property type="project" value="InterPro"/>
</dbReference>